<evidence type="ECO:0000256" key="1">
    <source>
        <dbReference type="ARBA" id="ARBA00004141"/>
    </source>
</evidence>
<dbReference type="PANTHER" id="PTHR45902:SF1">
    <property type="entry name" value="LATROPHILIN RECEPTOR-LIKE PROTEIN A"/>
    <property type="match status" value="1"/>
</dbReference>
<dbReference type="SMART" id="SM00201">
    <property type="entry name" value="SO"/>
    <property type="match status" value="1"/>
</dbReference>
<dbReference type="GO" id="GO:0016020">
    <property type="term" value="C:membrane"/>
    <property type="evidence" value="ECO:0007669"/>
    <property type="project" value="UniProtKB-SubCell"/>
</dbReference>
<dbReference type="PROSITE" id="PS50958">
    <property type="entry name" value="SMB_2"/>
    <property type="match status" value="1"/>
</dbReference>
<dbReference type="GO" id="GO:0004930">
    <property type="term" value="F:G protein-coupled receptor activity"/>
    <property type="evidence" value="ECO:0007669"/>
    <property type="project" value="InterPro"/>
</dbReference>
<dbReference type="GeneID" id="119744780"/>
<dbReference type="AlphaFoldDB" id="A0A914BL62"/>
<feature type="region of interest" description="Disordered" evidence="6">
    <location>
        <begin position="873"/>
        <end position="912"/>
    </location>
</feature>
<dbReference type="Gene3D" id="4.10.410.20">
    <property type="match status" value="1"/>
</dbReference>
<evidence type="ECO:0000256" key="4">
    <source>
        <dbReference type="ARBA" id="ARBA00023136"/>
    </source>
</evidence>
<evidence type="ECO:0000256" key="3">
    <source>
        <dbReference type="ARBA" id="ARBA00022989"/>
    </source>
</evidence>
<dbReference type="Pfam" id="PF01033">
    <property type="entry name" value="Somatomedin_B"/>
    <property type="match status" value="1"/>
</dbReference>
<evidence type="ECO:0000259" key="9">
    <source>
        <dbReference type="PROSITE" id="PS50261"/>
    </source>
</evidence>
<evidence type="ECO:0000256" key="6">
    <source>
        <dbReference type="SAM" id="MobiDB-lite"/>
    </source>
</evidence>
<dbReference type="CDD" id="cd15039">
    <property type="entry name" value="7tmB3_Methuselah-like"/>
    <property type="match status" value="1"/>
</dbReference>
<dbReference type="InterPro" id="IPR000832">
    <property type="entry name" value="GPCR_2_secretin-like"/>
</dbReference>
<proteinExistence type="predicted"/>
<feature type="transmembrane region" description="Helical" evidence="7">
    <location>
        <begin position="652"/>
        <end position="673"/>
    </location>
</feature>
<evidence type="ECO:0000256" key="2">
    <source>
        <dbReference type="ARBA" id="ARBA00022692"/>
    </source>
</evidence>
<dbReference type="RefSeq" id="XP_038076839.1">
    <property type="nucleotide sequence ID" value="XM_038220911.1"/>
</dbReference>
<protein>
    <recommendedName>
        <fullName evidence="13">G-protein coupled receptors family 2 profile 2 domain-containing protein</fullName>
    </recommendedName>
</protein>
<dbReference type="Proteomes" id="UP000887568">
    <property type="component" value="Unplaced"/>
</dbReference>
<feature type="compositionally biased region" description="Polar residues" evidence="6">
    <location>
        <begin position="875"/>
        <end position="890"/>
    </location>
</feature>
<feature type="transmembrane region" description="Helical" evidence="7">
    <location>
        <begin position="741"/>
        <end position="768"/>
    </location>
</feature>
<keyword evidence="2 7" id="KW-0812">Transmembrane</keyword>
<keyword evidence="3 7" id="KW-1133">Transmembrane helix</keyword>
<dbReference type="PROSITE" id="PS00524">
    <property type="entry name" value="SMB_1"/>
    <property type="match status" value="1"/>
</dbReference>
<dbReference type="PANTHER" id="PTHR45902">
    <property type="entry name" value="LATROPHILIN RECEPTOR-LIKE PROTEIN A"/>
    <property type="match status" value="1"/>
</dbReference>
<dbReference type="PROSITE" id="PS50261">
    <property type="entry name" value="G_PROTEIN_RECEP_F2_4"/>
    <property type="match status" value="1"/>
</dbReference>
<evidence type="ECO:0000313" key="11">
    <source>
        <dbReference type="EnsemblMetazoa" id="XP_038076839.1"/>
    </source>
</evidence>
<feature type="transmembrane region" description="Helical" evidence="7">
    <location>
        <begin position="789"/>
        <end position="810"/>
    </location>
</feature>
<dbReference type="Pfam" id="PF00002">
    <property type="entry name" value="7tm_2"/>
    <property type="match status" value="1"/>
</dbReference>
<evidence type="ECO:0000256" key="5">
    <source>
        <dbReference type="ARBA" id="ARBA00023157"/>
    </source>
</evidence>
<feature type="transmembrane region" description="Helical" evidence="7">
    <location>
        <begin position="621"/>
        <end position="646"/>
    </location>
</feature>
<feature type="signal peptide" evidence="8">
    <location>
        <begin position="1"/>
        <end position="29"/>
    </location>
</feature>
<sequence>MGGSRLNKSCAAIILQVCYVCCFLQAAGSTDIEDPCEGLLHEIEMTHCAPNCGNEYFVEGGPRMNCQCDTNCVVYGDCCIDYSDHCANGSDPWANRYDFSPHLVCVSPYDPDNAIRYLAVGRCPLDWPMDDIRQNCENETLARSQRFLTLLVNGPDEIVFKNVYCAICHHVTDPVPWRLRLWDCEPAEGGTDSVLYGKPKFDACEGIEATPPTSMLTNPHRCFQNFIDSCPETTNVTESQIALCGNYTSLRFHFDFTHDVITAYKNVYCAYCSGASFRIITSDDALWCRLDGKGFTFNPLISFQLLFDFTSHSVNTVEQLGDFGDGDPEVVGKCSLLQQYDPFIGVCRNLTCPVGRVLQMGQCVESYDQIITQEPSGDCWQQLLSSLIGLENISSHILKGNVYGQASVYVDLSVAARIQGALDQFFSRNLTFPCNATTSLLLVASRPAMNASRRFVCEGFTQHNVDVNEIAYAGGVFHVNISGLMYEETEFVHITKYEFTNETRSKNGDLILCDPFIGTGGCPVIAFDRSEFLISGVGAEVVFVHKASGNSFDAGDVWQLPDGTLRMCNFLLGTHTVTYPAWLTTLSDVSFAGSVCSIVVLVLTFITYMRFSVLRNVPGKIVLNLIVALILAHVSLVVDTTSAPWLCVARALVLHFSWLAVFTWMSILAGNLAIRMRSMRPPSIQEGSGGHKVAKVCVLAWGLPAFFVAVCFFVSKLGREQSSFGLEYGGSQCWIVDPAHALLVFGVPLSFLLLVNCLFLVVMIYTVIANRRRMTAARMPTNGKTDILLCAKLVVVTGATWSLFLAANLIDVAIVWYLSVVVNSLQGALIGLTFLLKDNVRALWRQQFWLMFCGCQAHCRCLFGRLTKIAREQSAADSSSARGTSPTKAGSSEEGDSPCERQENLNSIDTKL</sequence>
<name>A0A914BL62_PATMI</name>
<dbReference type="InterPro" id="IPR053231">
    <property type="entry name" value="GPCR_LN-TM7"/>
</dbReference>
<feature type="transmembrane region" description="Helical" evidence="7">
    <location>
        <begin position="693"/>
        <end position="715"/>
    </location>
</feature>
<comment type="subcellular location">
    <subcellularLocation>
        <location evidence="1">Membrane</location>
        <topology evidence="1">Multi-pass membrane protein</topology>
    </subcellularLocation>
</comment>
<dbReference type="InterPro" id="IPR001212">
    <property type="entry name" value="Somatomedin_B_dom"/>
</dbReference>
<evidence type="ECO:0000256" key="8">
    <source>
        <dbReference type="SAM" id="SignalP"/>
    </source>
</evidence>
<dbReference type="InterPro" id="IPR036024">
    <property type="entry name" value="Somatomedin_B-like_dom_sf"/>
</dbReference>
<dbReference type="OrthoDB" id="1100386at2759"/>
<dbReference type="InterPro" id="IPR017981">
    <property type="entry name" value="GPCR_2-like_7TM"/>
</dbReference>
<accession>A0A914BL62</accession>
<dbReference type="Gene3D" id="1.20.1070.10">
    <property type="entry name" value="Rhodopsin 7-helix transmembrane proteins"/>
    <property type="match status" value="1"/>
</dbReference>
<evidence type="ECO:0000256" key="7">
    <source>
        <dbReference type="SAM" id="Phobius"/>
    </source>
</evidence>
<feature type="domain" description="SMB" evidence="10">
    <location>
        <begin position="44"/>
        <end position="90"/>
    </location>
</feature>
<keyword evidence="8" id="KW-0732">Signal</keyword>
<dbReference type="EnsemblMetazoa" id="XM_038220911.1">
    <property type="protein sequence ID" value="XP_038076839.1"/>
    <property type="gene ID" value="LOC119744780"/>
</dbReference>
<dbReference type="SUPFAM" id="SSF90188">
    <property type="entry name" value="Somatomedin B domain"/>
    <property type="match status" value="1"/>
</dbReference>
<reference evidence="11" key="1">
    <citation type="submission" date="2022-11" db="UniProtKB">
        <authorList>
            <consortium name="EnsemblMetazoa"/>
        </authorList>
    </citation>
    <scope>IDENTIFICATION</scope>
</reference>
<keyword evidence="4 7" id="KW-0472">Membrane</keyword>
<feature type="transmembrane region" description="Helical" evidence="7">
    <location>
        <begin position="816"/>
        <end position="836"/>
    </location>
</feature>
<keyword evidence="5" id="KW-1015">Disulfide bond</keyword>
<feature type="domain" description="G-protein coupled receptors family 2 profile 2" evidence="9">
    <location>
        <begin position="586"/>
        <end position="838"/>
    </location>
</feature>
<evidence type="ECO:0000313" key="12">
    <source>
        <dbReference type="Proteomes" id="UP000887568"/>
    </source>
</evidence>
<evidence type="ECO:0000259" key="10">
    <source>
        <dbReference type="PROSITE" id="PS50958"/>
    </source>
</evidence>
<keyword evidence="12" id="KW-1185">Reference proteome</keyword>
<feature type="transmembrane region" description="Helical" evidence="7">
    <location>
        <begin position="589"/>
        <end position="609"/>
    </location>
</feature>
<feature type="chain" id="PRO_5036757478" description="G-protein coupled receptors family 2 profile 2 domain-containing protein" evidence="8">
    <location>
        <begin position="30"/>
        <end position="912"/>
    </location>
</feature>
<evidence type="ECO:0008006" key="13">
    <source>
        <dbReference type="Google" id="ProtNLM"/>
    </source>
</evidence>
<dbReference type="GO" id="GO:0007166">
    <property type="term" value="P:cell surface receptor signaling pathway"/>
    <property type="evidence" value="ECO:0007669"/>
    <property type="project" value="InterPro"/>
</dbReference>
<organism evidence="11 12">
    <name type="scientific">Patiria miniata</name>
    <name type="common">Bat star</name>
    <name type="synonym">Asterina miniata</name>
    <dbReference type="NCBI Taxonomy" id="46514"/>
    <lineage>
        <taxon>Eukaryota</taxon>
        <taxon>Metazoa</taxon>
        <taxon>Echinodermata</taxon>
        <taxon>Eleutherozoa</taxon>
        <taxon>Asterozoa</taxon>
        <taxon>Asteroidea</taxon>
        <taxon>Valvatacea</taxon>
        <taxon>Valvatida</taxon>
        <taxon>Asterinidae</taxon>
        <taxon>Patiria</taxon>
    </lineage>
</organism>